<accession>A0A1E5VFU4</accession>
<organism evidence="3 4">
    <name type="scientific">Dichanthelium oligosanthes</name>
    <dbReference type="NCBI Taxonomy" id="888268"/>
    <lineage>
        <taxon>Eukaryota</taxon>
        <taxon>Viridiplantae</taxon>
        <taxon>Streptophyta</taxon>
        <taxon>Embryophyta</taxon>
        <taxon>Tracheophyta</taxon>
        <taxon>Spermatophyta</taxon>
        <taxon>Magnoliopsida</taxon>
        <taxon>Liliopsida</taxon>
        <taxon>Poales</taxon>
        <taxon>Poaceae</taxon>
        <taxon>PACMAD clade</taxon>
        <taxon>Panicoideae</taxon>
        <taxon>Panicodae</taxon>
        <taxon>Paniceae</taxon>
        <taxon>Dichantheliinae</taxon>
        <taxon>Dichanthelium</taxon>
    </lineage>
</organism>
<feature type="region of interest" description="Disordered" evidence="1">
    <location>
        <begin position="64"/>
        <end position="107"/>
    </location>
</feature>
<sequence>LLLVMLIPLALRATSLLLGGYARSTTTSRHRQSPIRSRSSGDATATATGRGASRLVFQCTDGRIARRGTGGGARAPASPSTAHRGSGRPTPTDTAGLRTTKVALQRG</sequence>
<name>A0A1E5VFU4_9POAL</name>
<comment type="caution">
    <text evidence="3">The sequence shown here is derived from an EMBL/GenBank/DDBJ whole genome shotgun (WGS) entry which is preliminary data.</text>
</comment>
<keyword evidence="4" id="KW-1185">Reference proteome</keyword>
<dbReference type="AlphaFoldDB" id="A0A1E5VFU4"/>
<feature type="signal peptide" evidence="2">
    <location>
        <begin position="1"/>
        <end position="22"/>
    </location>
</feature>
<reference evidence="3 4" key="1">
    <citation type="submission" date="2016-09" db="EMBL/GenBank/DDBJ databases">
        <title>The draft genome of Dichanthelium oligosanthes: A C3 panicoid grass species.</title>
        <authorList>
            <person name="Studer A.J."/>
            <person name="Schnable J.C."/>
            <person name="Brutnell T.P."/>
        </authorList>
    </citation>
    <scope>NUCLEOTIDE SEQUENCE [LARGE SCALE GENOMIC DNA]</scope>
    <source>
        <strain evidence="4">cv. Kellogg 1175</strain>
        <tissue evidence="3">Leaf</tissue>
    </source>
</reference>
<evidence type="ECO:0000313" key="4">
    <source>
        <dbReference type="Proteomes" id="UP000095767"/>
    </source>
</evidence>
<evidence type="ECO:0000256" key="1">
    <source>
        <dbReference type="SAM" id="MobiDB-lite"/>
    </source>
</evidence>
<dbReference type="Proteomes" id="UP000095767">
    <property type="component" value="Unassembled WGS sequence"/>
</dbReference>
<evidence type="ECO:0000313" key="3">
    <source>
        <dbReference type="EMBL" id="OEL24000.1"/>
    </source>
</evidence>
<proteinExistence type="predicted"/>
<protein>
    <recommendedName>
        <fullName evidence="5">Secreted protein</fullName>
    </recommendedName>
</protein>
<feature type="compositionally biased region" description="Low complexity" evidence="1">
    <location>
        <begin position="36"/>
        <end position="52"/>
    </location>
</feature>
<feature type="region of interest" description="Disordered" evidence="1">
    <location>
        <begin position="21"/>
        <end position="52"/>
    </location>
</feature>
<dbReference type="EMBL" id="LWDX02041006">
    <property type="protein sequence ID" value="OEL24000.1"/>
    <property type="molecule type" value="Genomic_DNA"/>
</dbReference>
<keyword evidence="2" id="KW-0732">Signal</keyword>
<feature type="chain" id="PRO_5009188064" description="Secreted protein" evidence="2">
    <location>
        <begin position="23"/>
        <end position="107"/>
    </location>
</feature>
<gene>
    <name evidence="3" type="ORF">BAE44_0014981</name>
</gene>
<evidence type="ECO:0000256" key="2">
    <source>
        <dbReference type="SAM" id="SignalP"/>
    </source>
</evidence>
<evidence type="ECO:0008006" key="5">
    <source>
        <dbReference type="Google" id="ProtNLM"/>
    </source>
</evidence>
<feature type="non-terminal residue" evidence="3">
    <location>
        <position position="1"/>
    </location>
</feature>